<evidence type="ECO:0000256" key="1">
    <source>
        <dbReference type="ARBA" id="ARBA00004511"/>
    </source>
</evidence>
<keyword evidence="5 10" id="KW-0812">Transmembrane</keyword>
<evidence type="ECO:0000313" key="12">
    <source>
        <dbReference type="EMBL" id="TRY63201.1"/>
    </source>
</evidence>
<comment type="function">
    <text evidence="10">Phospholipid scramblase involved in autophagy. Cycles between the preautophagosomal structure/phagophore assembly site (PAS) and the cytoplasmic vesicle pool and supplies membrane for the growing autophagosome. Lipid scramblase activity plays a key role in preautophagosomal structure/phagophore assembly by distributing the phospholipids that arrive through ATG2 from the cytoplasmic to the luminal leaflet of the bilayer, thereby driving autophagosomal membrane expansion.</text>
</comment>
<dbReference type="InterPro" id="IPR007241">
    <property type="entry name" value="Autophagy-rel_prot_9"/>
</dbReference>
<dbReference type="GO" id="GO:0034497">
    <property type="term" value="P:protein localization to phagophore assembly site"/>
    <property type="evidence" value="ECO:0007669"/>
    <property type="project" value="TreeGrafter"/>
</dbReference>
<accession>A0A553NCN8</accession>
<evidence type="ECO:0000256" key="3">
    <source>
        <dbReference type="ARBA" id="ARBA00018074"/>
    </source>
</evidence>
<evidence type="ECO:0000256" key="11">
    <source>
        <dbReference type="SAM" id="MobiDB-lite"/>
    </source>
</evidence>
<evidence type="ECO:0000256" key="6">
    <source>
        <dbReference type="ARBA" id="ARBA00022989"/>
    </source>
</evidence>
<reference evidence="12 13" key="1">
    <citation type="journal article" date="2018" name="Nat. Ecol. Evol.">
        <title>Genomic signatures of mitonuclear coevolution across populations of Tigriopus californicus.</title>
        <authorList>
            <person name="Barreto F.S."/>
            <person name="Watson E.T."/>
            <person name="Lima T.G."/>
            <person name="Willett C.S."/>
            <person name="Edmands S."/>
            <person name="Li W."/>
            <person name="Burton R.S."/>
        </authorList>
    </citation>
    <scope>NUCLEOTIDE SEQUENCE [LARGE SCALE GENOMIC DNA]</scope>
    <source>
        <strain evidence="12 13">San Diego</strain>
    </source>
</reference>
<dbReference type="PANTHER" id="PTHR13038:SF10">
    <property type="entry name" value="AUTOPHAGY-RELATED PROTEIN 9"/>
    <property type="match status" value="1"/>
</dbReference>
<dbReference type="GO" id="GO:0006869">
    <property type="term" value="P:lipid transport"/>
    <property type="evidence" value="ECO:0007669"/>
    <property type="project" value="UniProtKB-KW"/>
</dbReference>
<dbReference type="EMBL" id="VCGU01000458">
    <property type="protein sequence ID" value="TRY63201.1"/>
    <property type="molecule type" value="Genomic_DNA"/>
</dbReference>
<evidence type="ECO:0000256" key="10">
    <source>
        <dbReference type="RuleBase" id="RU364027"/>
    </source>
</evidence>
<feature type="compositionally biased region" description="Polar residues" evidence="11">
    <location>
        <begin position="1"/>
        <end position="11"/>
    </location>
</feature>
<dbReference type="Pfam" id="PF04109">
    <property type="entry name" value="ATG9"/>
    <property type="match status" value="2"/>
</dbReference>
<evidence type="ECO:0000313" key="13">
    <source>
        <dbReference type="Proteomes" id="UP000318571"/>
    </source>
</evidence>
<keyword evidence="6 10" id="KW-1133">Transmembrane helix</keyword>
<evidence type="ECO:0000256" key="7">
    <source>
        <dbReference type="ARBA" id="ARBA00023006"/>
    </source>
</evidence>
<evidence type="ECO:0000256" key="5">
    <source>
        <dbReference type="ARBA" id="ARBA00022692"/>
    </source>
</evidence>
<name>A0A553NCN8_TIGCA</name>
<comment type="caution">
    <text evidence="10">Lacks conserved residue(s) required for the propagation of feature annotation.</text>
</comment>
<dbReference type="STRING" id="6832.A0A553NCN8"/>
<protein>
    <recommendedName>
        <fullName evidence="3 10">Autophagy-related protein 9</fullName>
    </recommendedName>
</protein>
<dbReference type="PANTHER" id="PTHR13038">
    <property type="entry name" value="APG9 AUTOPHAGY 9"/>
    <property type="match status" value="1"/>
</dbReference>
<dbReference type="GO" id="GO:0005776">
    <property type="term" value="C:autophagosome"/>
    <property type="evidence" value="ECO:0007669"/>
    <property type="project" value="TreeGrafter"/>
</dbReference>
<feature type="region of interest" description="Disordered" evidence="11">
    <location>
        <begin position="1"/>
        <end position="73"/>
    </location>
</feature>
<comment type="caution">
    <text evidence="12">The sequence shown here is derived from an EMBL/GenBank/DDBJ whole genome shotgun (WGS) entry which is preliminary data.</text>
</comment>
<keyword evidence="7 10" id="KW-0072">Autophagy</keyword>
<comment type="similarity">
    <text evidence="2 10">Belongs to the ATG9 family.</text>
</comment>
<evidence type="ECO:0000256" key="2">
    <source>
        <dbReference type="ARBA" id="ARBA00006185"/>
    </source>
</evidence>
<keyword evidence="13" id="KW-1185">Reference proteome</keyword>
<dbReference type="GO" id="GO:0034727">
    <property type="term" value="P:piecemeal microautophagy of the nucleus"/>
    <property type="evidence" value="ECO:0007669"/>
    <property type="project" value="TreeGrafter"/>
</dbReference>
<organism evidence="12 13">
    <name type="scientific">Tigriopus californicus</name>
    <name type="common">Marine copepod</name>
    <dbReference type="NCBI Taxonomy" id="6832"/>
    <lineage>
        <taxon>Eukaryota</taxon>
        <taxon>Metazoa</taxon>
        <taxon>Ecdysozoa</taxon>
        <taxon>Arthropoda</taxon>
        <taxon>Crustacea</taxon>
        <taxon>Multicrustacea</taxon>
        <taxon>Hexanauplia</taxon>
        <taxon>Copepoda</taxon>
        <taxon>Harpacticoida</taxon>
        <taxon>Harpacticidae</taxon>
        <taxon>Tigriopus</taxon>
    </lineage>
</organism>
<feature type="transmembrane region" description="Helical" evidence="10">
    <location>
        <begin position="230"/>
        <end position="250"/>
    </location>
</feature>
<dbReference type="GO" id="GO:0061709">
    <property type="term" value="P:reticulophagy"/>
    <property type="evidence" value="ECO:0007669"/>
    <property type="project" value="TreeGrafter"/>
</dbReference>
<dbReference type="GO" id="GO:0000422">
    <property type="term" value="P:autophagy of mitochondrion"/>
    <property type="evidence" value="ECO:0007669"/>
    <property type="project" value="TreeGrafter"/>
</dbReference>
<sequence>MSGSPFTQTLQGLDRLQTGIKPFQDDPNTTEDDEAPPHFGQPYAPNDPWREPRRHQAGAGHHSPEDQGPPGDFIIHSVPESNKSRWSHIDDLDSFFKRVYEYHQRHGFYVMICEDVLKLVKFVFVVVIAVAQSEYLMCIHKDHLTELDIYHRILRFKNYFVAMVNKDLLPVEIQIPFLGAKTVLSQGLKYNLEFLFFKGPWATFNQWHLRDEYKKTSQKKELVDSLQKKIAFVALGNLILMPVILLWQVLNSFFSHAELIKRKPELLSNRTWSLYSRFYLRHFNELDHEFQGRLNRAYKPATKYMDLFSNPLHAVIFGFFRYICGAIMGIILVLICYDEDVMAVEHVLTLLSILTFAVIFSSSFIPDENLVFNPEKSLTAVLAHVHYFPETWKGRAHTHEVMGELGELFPFKAEYLIGELFSPILTPFILFFNLRPKAPQLVDFFRNFTVDVVGVGDVCSFAQMDVRRHGNAEWQTAITEDTPAKTNHYTQAEDGKTEMSLVHFTLTNPDWVPPSESTNFIAALRGHAAKDAEALATVQEEALEENSLYNSLNSMDAAGGLYSSIANEMLGDARHVRMVGPSGSPGAMFLQSTRSPNGDELEGGEQYVEGSLYQTRTGSMLESVHQGLVATTGGTGRSSMMISSHFRPNQSQLLNSRLVGPAASTLMPTPNLGKDLRRLGLEYIEADMSFSALYLHELHHRMAGGGLGSTSQTTTSTIQSNRRNLAEASRYEFQRGNSLNELDEESLPLVDVGDNHHGPLLGSSLPS</sequence>
<evidence type="ECO:0000256" key="9">
    <source>
        <dbReference type="ARBA" id="ARBA00023136"/>
    </source>
</evidence>
<keyword evidence="4 10" id="KW-0813">Transport</keyword>
<gene>
    <name evidence="12" type="ORF">TCAL_03547</name>
</gene>
<proteinExistence type="inferred from homology"/>
<dbReference type="AlphaFoldDB" id="A0A553NCN8"/>
<comment type="subcellular location">
    <subcellularLocation>
        <location evidence="1 10">Preautophagosomal structure membrane</location>
        <topology evidence="1 10">Multi-pass membrane protein</topology>
    </subcellularLocation>
</comment>
<dbReference type="Proteomes" id="UP000318571">
    <property type="component" value="Chromosome 10"/>
</dbReference>
<evidence type="ECO:0000256" key="4">
    <source>
        <dbReference type="ARBA" id="ARBA00022448"/>
    </source>
</evidence>
<feature type="transmembrane region" description="Helical" evidence="10">
    <location>
        <begin position="312"/>
        <end position="335"/>
    </location>
</feature>
<evidence type="ECO:0000256" key="8">
    <source>
        <dbReference type="ARBA" id="ARBA00023055"/>
    </source>
</evidence>
<keyword evidence="8 10" id="KW-0445">Lipid transport</keyword>
<keyword evidence="9 10" id="KW-0472">Membrane</keyword>
<dbReference type="GO" id="GO:0034045">
    <property type="term" value="C:phagophore assembly site membrane"/>
    <property type="evidence" value="ECO:0007669"/>
    <property type="project" value="UniProtKB-SubCell"/>
</dbReference>
<feature type="transmembrane region" description="Helical" evidence="10">
    <location>
        <begin position="347"/>
        <end position="365"/>
    </location>
</feature>